<reference evidence="4 5" key="1">
    <citation type="submission" date="2020-07" db="EMBL/GenBank/DDBJ databases">
        <title>Thermogemmata thermophila gen. nov., sp. nov., a novel moderate thermophilic planctomycete from a Kamchatka hot spring.</title>
        <authorList>
            <person name="Elcheninov A.G."/>
            <person name="Podosokorskaya O.A."/>
            <person name="Kovaleva O.L."/>
            <person name="Novikov A."/>
            <person name="Bonch-Osmolovskaya E.A."/>
            <person name="Toshchakov S.V."/>
            <person name="Kublanov I.V."/>
        </authorList>
    </citation>
    <scope>NUCLEOTIDE SEQUENCE [LARGE SCALE GENOMIC DNA]</scope>
    <source>
        <strain evidence="4 5">2918</strain>
    </source>
</reference>
<feature type="transmembrane region" description="Helical" evidence="3">
    <location>
        <begin position="33"/>
        <end position="56"/>
    </location>
</feature>
<feature type="transmembrane region" description="Helical" evidence="3">
    <location>
        <begin position="702"/>
        <end position="725"/>
    </location>
</feature>
<evidence type="ECO:0000256" key="2">
    <source>
        <dbReference type="SAM" id="MobiDB-lite"/>
    </source>
</evidence>
<feature type="transmembrane region" description="Helical" evidence="3">
    <location>
        <begin position="7"/>
        <end position="27"/>
    </location>
</feature>
<accession>A0A7V8VFH4</accession>
<feature type="transmembrane region" description="Helical" evidence="3">
    <location>
        <begin position="731"/>
        <end position="753"/>
    </location>
</feature>
<protein>
    <recommendedName>
        <fullName evidence="6">Spermidine synthase</fullName>
    </recommendedName>
</protein>
<feature type="transmembrane region" description="Helical" evidence="3">
    <location>
        <begin position="185"/>
        <end position="202"/>
    </location>
</feature>
<gene>
    <name evidence="4" type="ORF">H0921_12975</name>
</gene>
<dbReference type="RefSeq" id="WP_194538811.1">
    <property type="nucleotide sequence ID" value="NZ_JACEFB010000010.1"/>
</dbReference>
<feature type="transmembrane region" description="Helical" evidence="3">
    <location>
        <begin position="68"/>
        <end position="93"/>
    </location>
</feature>
<dbReference type="EMBL" id="JACEFB010000010">
    <property type="protein sequence ID" value="MBA2227070.1"/>
    <property type="molecule type" value="Genomic_DNA"/>
</dbReference>
<evidence type="ECO:0000256" key="1">
    <source>
        <dbReference type="ARBA" id="ARBA00023115"/>
    </source>
</evidence>
<feature type="region of interest" description="Disordered" evidence="2">
    <location>
        <begin position="533"/>
        <end position="555"/>
    </location>
</feature>
<keyword evidence="3" id="KW-0472">Membrane</keyword>
<feature type="transmembrane region" description="Helical" evidence="3">
    <location>
        <begin position="637"/>
        <end position="655"/>
    </location>
</feature>
<feature type="transmembrane region" description="Helical" evidence="3">
    <location>
        <begin position="760"/>
        <end position="776"/>
    </location>
</feature>
<feature type="transmembrane region" description="Helical" evidence="3">
    <location>
        <begin position="782"/>
        <end position="802"/>
    </location>
</feature>
<feature type="transmembrane region" description="Helical" evidence="3">
    <location>
        <begin position="160"/>
        <end position="179"/>
    </location>
</feature>
<evidence type="ECO:0000313" key="4">
    <source>
        <dbReference type="EMBL" id="MBA2227070.1"/>
    </source>
</evidence>
<organism evidence="4 5">
    <name type="scientific">Thermogemmata fonticola</name>
    <dbReference type="NCBI Taxonomy" id="2755323"/>
    <lineage>
        <taxon>Bacteria</taxon>
        <taxon>Pseudomonadati</taxon>
        <taxon>Planctomycetota</taxon>
        <taxon>Planctomycetia</taxon>
        <taxon>Gemmatales</taxon>
        <taxon>Gemmataceae</taxon>
        <taxon>Thermogemmata</taxon>
    </lineage>
</organism>
<feature type="transmembrane region" description="Helical" evidence="3">
    <location>
        <begin position="675"/>
        <end position="695"/>
    </location>
</feature>
<keyword evidence="1" id="KW-0620">Polyamine biosynthesis</keyword>
<evidence type="ECO:0000256" key="3">
    <source>
        <dbReference type="SAM" id="Phobius"/>
    </source>
</evidence>
<dbReference type="PANTHER" id="PTHR43317">
    <property type="entry name" value="THERMOSPERMINE SYNTHASE ACAULIS5"/>
    <property type="match status" value="1"/>
</dbReference>
<dbReference type="SUPFAM" id="SSF53335">
    <property type="entry name" value="S-adenosyl-L-methionine-dependent methyltransferases"/>
    <property type="match status" value="1"/>
</dbReference>
<dbReference type="AlphaFoldDB" id="A0A7V8VFH4"/>
<keyword evidence="3" id="KW-0812">Transmembrane</keyword>
<feature type="transmembrane region" description="Helical" evidence="3">
    <location>
        <begin position="118"/>
        <end position="139"/>
    </location>
</feature>
<sequence>MFKRHTWELFIISFLVLFLELVCIRWFPAHVLFLTFFVNLVLIACFVGMSIGCLLAKSSINHIYSTPYWLTLSLILALVIDRYSGLLIFNILMGDQSQTDVVYFGAEAAASPRNRLPFAIPIEAFAAVYFALIVAIFVGPGQEMGRAFNRIPERTTAYSANLLGSLAGIIAFAVCSYFRIPPPAWFGIASIIILRWIWIQCCSSEKNLSNNIQITKNYLPRRIIRTLFLVFSVLLTIPTSGILNNQERLTTWSEYYRVDYIPANQMIVTNLIAHQLIEPQSRPPEAAIPYALPYLLQRELRHQNGTPAWPDFHRILIIGAGCGNDVARALLFTSNHTDLHIDAVEIDPVIQQLGVRYHTDKPYSDPRVHVTINDGRNFLRQAPDATYDLVIFALVDSLVLQSGYTSLRLESYLFTLESFRDVRRVLKPQGIAVIYNVFRQGWIAARLREQLRLAFDGSEPVVIATPPRSEIRLSHFLPHTGISFFAGREEVLAPLREAFAPGPNQAVRFWYPWNVGIQAEVDPNVPRTRKAQFGATPPSMPPIGEEIADSQLDDKSNKSPTWIGLYPAIVEDSNGSLRLATDDWPFLYTRFPAIPNLTLRSMILIAGLSVVLWWLYGGWQMWRSESPDSRIQDAMRVEWGLLARSFFLGAGFMLLETKAVVQMALLFGGTWMVNTAVFAAILLMSLLSNLYVIWAQPKRLEIYYGGLMLSLLAGLWITPAVFLGWPGGVQVLAACLLAFLPIAFAGVIFATTLRRTEQPDRLIGANIAGAILGGLSENTSVIWGFSGLLIVACGFYMISMLGKYTRSKIEQP</sequence>
<evidence type="ECO:0000313" key="5">
    <source>
        <dbReference type="Proteomes" id="UP000542342"/>
    </source>
</evidence>
<comment type="caution">
    <text evidence="4">The sequence shown here is derived from an EMBL/GenBank/DDBJ whole genome shotgun (WGS) entry which is preliminary data.</text>
</comment>
<dbReference type="Gene3D" id="3.40.50.150">
    <property type="entry name" value="Vaccinia Virus protein VP39"/>
    <property type="match status" value="1"/>
</dbReference>
<dbReference type="Proteomes" id="UP000542342">
    <property type="component" value="Unassembled WGS sequence"/>
</dbReference>
<proteinExistence type="predicted"/>
<dbReference type="Pfam" id="PF01564">
    <property type="entry name" value="Spermine_synth"/>
    <property type="match status" value="1"/>
</dbReference>
<dbReference type="GO" id="GO:0006596">
    <property type="term" value="P:polyamine biosynthetic process"/>
    <property type="evidence" value="ECO:0007669"/>
    <property type="project" value="UniProtKB-KW"/>
</dbReference>
<feature type="transmembrane region" description="Helical" evidence="3">
    <location>
        <begin position="223"/>
        <end position="243"/>
    </location>
</feature>
<name>A0A7V8VFH4_9BACT</name>
<feature type="transmembrane region" description="Helical" evidence="3">
    <location>
        <begin position="597"/>
        <end position="616"/>
    </location>
</feature>
<dbReference type="InterPro" id="IPR029063">
    <property type="entry name" value="SAM-dependent_MTases_sf"/>
</dbReference>
<keyword evidence="3" id="KW-1133">Transmembrane helix</keyword>
<evidence type="ECO:0008006" key="6">
    <source>
        <dbReference type="Google" id="ProtNLM"/>
    </source>
</evidence>
<keyword evidence="5" id="KW-1185">Reference proteome</keyword>
<dbReference type="CDD" id="cd02440">
    <property type="entry name" value="AdoMet_MTases"/>
    <property type="match status" value="1"/>
</dbReference>
<dbReference type="PANTHER" id="PTHR43317:SF1">
    <property type="entry name" value="THERMOSPERMINE SYNTHASE ACAULIS5"/>
    <property type="match status" value="1"/>
</dbReference>